<dbReference type="AlphaFoldDB" id="A0A097R3E5"/>
<protein>
    <recommendedName>
        <fullName evidence="1">Peptidase S74 domain-containing protein</fullName>
    </recommendedName>
</protein>
<keyword evidence="3" id="KW-1185">Reference proteome</keyword>
<accession>A0A097R3E5</accession>
<dbReference type="HOGENOM" id="CLU_354432_0_0_6"/>
<evidence type="ECO:0000313" key="2">
    <source>
        <dbReference type="EMBL" id="AIU73251.1"/>
    </source>
</evidence>
<dbReference type="InterPro" id="IPR040775">
    <property type="entry name" value="Tail_spike_N"/>
</dbReference>
<dbReference type="EMBL" id="CP009706">
    <property type="protein sequence ID" value="AIU73251.1"/>
    <property type="molecule type" value="Genomic_DNA"/>
</dbReference>
<dbReference type="Proteomes" id="UP000029986">
    <property type="component" value="Chromosome"/>
</dbReference>
<dbReference type="Pfam" id="PF18668">
    <property type="entry name" value="Tail_spike_N"/>
    <property type="match status" value="1"/>
</dbReference>
<dbReference type="PROSITE" id="PS51688">
    <property type="entry name" value="ICA"/>
    <property type="match status" value="1"/>
</dbReference>
<dbReference type="PATRIC" id="fig|1453496.5.peg.2683"/>
<dbReference type="RefSeq" id="WP_025796615.1">
    <property type="nucleotide sequence ID" value="NZ_CP009706.1"/>
</dbReference>
<dbReference type="eggNOG" id="COG2755">
    <property type="taxonomic scope" value="Bacteria"/>
</dbReference>
<evidence type="ECO:0000259" key="1">
    <source>
        <dbReference type="PROSITE" id="PS51688"/>
    </source>
</evidence>
<dbReference type="KEGG" id="hav:AT03_13175"/>
<evidence type="ECO:0000313" key="3">
    <source>
        <dbReference type="Proteomes" id="UP000029986"/>
    </source>
</evidence>
<reference evidence="2 3" key="1">
    <citation type="journal article" date="2014" name="Gut Pathog.">
        <title>Gene clusters of Hafnia alvei strain FB1 important in survival and pathogenesis: a draft genome perspective.</title>
        <authorList>
            <person name="Tan J.Y."/>
            <person name="Yin W.F."/>
            <person name="Chan K.G."/>
        </authorList>
    </citation>
    <scope>NUCLEOTIDE SEQUENCE [LARGE SCALE GENOMIC DNA]</scope>
    <source>
        <strain evidence="2 3">FB1</strain>
    </source>
</reference>
<gene>
    <name evidence="2" type="ORF">AT03_13175</name>
</gene>
<dbReference type="InterPro" id="IPR030392">
    <property type="entry name" value="S74_ICA"/>
</dbReference>
<dbReference type="OrthoDB" id="939966at2"/>
<feature type="domain" description="Peptidase S74" evidence="1">
    <location>
        <begin position="697"/>
        <end position="792"/>
    </location>
</feature>
<proteinExistence type="predicted"/>
<dbReference type="Gene3D" id="2.10.10.80">
    <property type="match status" value="1"/>
</dbReference>
<organism evidence="2 3">
    <name type="scientific">Hafnia alvei FB1</name>
    <dbReference type="NCBI Taxonomy" id="1453496"/>
    <lineage>
        <taxon>Bacteria</taxon>
        <taxon>Pseudomonadati</taxon>
        <taxon>Pseudomonadota</taxon>
        <taxon>Gammaproteobacteria</taxon>
        <taxon>Enterobacterales</taxon>
        <taxon>Hafniaceae</taxon>
        <taxon>Hafnia</taxon>
    </lineage>
</organism>
<name>A0A097R3E5_HAFAL</name>
<sequence length="792" mass="85673">MAEQKVKLTQLPEATNTIDTAVLLVNQNETDQRLPVTHFLRSKNNLSELENTAQARANLGVPSVDDVNDKVEYLINGKSTFLNGATLESERDFIWDDNSKSWYYWTGAFSKDVPAASTPDSTGGVVDGAWKLVSDNSNVLANNLASNSGANQVGSASGKTVQEELNELVSLKSTPHGWPIDFTKKTLFKTLPLYSHNWSEIQSTWGYSYLYPQGFVFDEQTDELLILYSAVYDTPPGESTNLRIFIDIYDSNIVYKQTVCAGFGFPEGAVVGYVSGERRIMLAGNGVNAKLGVYVLPATESLVKYQDLTKSFDTDSAYGTQISCNGKYTILLDYLVSTTRKGANLSAYSVFLTSSLLSNSSSSTTRLATIYLPAYCTHGPTSDITPKLQGVCFTPQGILGIGGSQWYPSQYGIPATNGLNLQYSSYTSNGDISANTVIGYDRLKDFMDSQGLPVSFFEPEGIVYHKGDIYSLIAHSNSTIDPVNYPAGAFSLFIEGINNKKRGKSINLIDSATKGAFSKGFSVKACSSYPVNSRNGSLMDTADKIVQYMLDNHIDEYKCAIGIFGSTFTIATANGTVTYSTDGQARITTSDWNWFNIEVTNTSTGVMLDQYRATTSSASPWVWSKNPVFYGGTSTITALPAGVTGAALQIGASGSASRRLVTTGAATVENYYQTSAAGIVGGITVNAGGTTTFATTSDERRKDLYGVSEDVTSLIESAVDDGAAQLAAFKGSNEKSYMMIAQILHKHFPQAVVEGGEDEFNEPWMVDSSFVVPALMIAISQLTKRVKDLEGR</sequence>